<dbReference type="InterPro" id="IPR027417">
    <property type="entry name" value="P-loop_NTPase"/>
</dbReference>
<dbReference type="PANTHER" id="PTHR13374">
    <property type="entry name" value="DET1 HOMOLOG DE-ETIOLATED-1 HOMOLOG"/>
    <property type="match status" value="1"/>
</dbReference>
<dbReference type="PROSITE" id="PS51419">
    <property type="entry name" value="RAB"/>
    <property type="match status" value="1"/>
</dbReference>
<evidence type="ECO:0000313" key="3">
    <source>
        <dbReference type="Proteomes" id="UP001303046"/>
    </source>
</evidence>
<dbReference type="PRINTS" id="PR00449">
    <property type="entry name" value="RASTRNSFRMNG"/>
</dbReference>
<dbReference type="Pfam" id="PF09737">
    <property type="entry name" value="Det1"/>
    <property type="match status" value="1"/>
</dbReference>
<sequence>MVDDIPTSSSTFESKPGPSSPCSQFIKDWQERRAYVRPSGNLVLMLTERERGFSKHGVCHVRNRREFYGTVAMDRVVEVPETRHMQDHVVSWTPDGSRLITFRINLRSVRIFRYLGVERVRGSAPEELCERLFTLESEVMMMMGSSRLESALLRTDCMLFTDDGKYMVVATTAPAPDQLITIPMVYPNHEALPLANYSLEIYTFFTIDLKKGSIAHFVMYNFDRINLTHGVALCGSTMMIMSLQKQVIHMLHVDEHGAMIPLKDIGPSVWDDDALYLFGDCQATPTRSTLYTGLKQRLLTFLYHEAKREGNIQHFLRFMPPYVEKLRMHRAQLFDGHYLLVRMLPHSSIRYDVSLMPCFLFVMDWRNCKILAIYREYGPELLAFYENFVESLLTPSQNPHRYPKSFQYNPHSRQRVHWLMANSSGTMPEALYRRILSVLPFCGCHHSSSENPYLDPLYFSIDEKVHSNLMYGRMRFDLGPVKIFARRAQHLVCTLSVPPALASKGPACVILFHPQDPLAVAFDRVARTMRPTSAVREMHVALVGMAGSGKSAIAVKYITKRFIGEYDSTLEDTYCRQDTVAGQPLMVWVMDTVDDASRDEMRWLAWADVYVVVYDVTSQLSLQYAESILERIAMHEHLLCAREHKTILLGNKNDLERYRQVSEAEGEAMAAKYKIQFAESTAAGDPRPLSQLLHTTFHNILTGTRSPSPRLCSSDSEIVTPRKSAFSALRSTSRSSQVRVKAPKPAQLHKTPSLSKIKTGSKLLKLFHN</sequence>
<dbReference type="PANTHER" id="PTHR13374:SF3">
    <property type="entry name" value="DET1 HOMOLOG"/>
    <property type="match status" value="1"/>
</dbReference>
<dbReference type="SUPFAM" id="SSF52540">
    <property type="entry name" value="P-loop containing nucleoside triphosphate hydrolases"/>
    <property type="match status" value="1"/>
</dbReference>
<dbReference type="InterPro" id="IPR001806">
    <property type="entry name" value="Small_GTPase"/>
</dbReference>
<feature type="compositionally biased region" description="Polar residues" evidence="1">
    <location>
        <begin position="1"/>
        <end position="13"/>
    </location>
</feature>
<dbReference type="EMBL" id="JAVFWL010000001">
    <property type="protein sequence ID" value="KAK6725645.1"/>
    <property type="molecule type" value="Genomic_DNA"/>
</dbReference>
<dbReference type="Gene3D" id="3.40.50.300">
    <property type="entry name" value="P-loop containing nucleotide triphosphate hydrolases"/>
    <property type="match status" value="1"/>
</dbReference>
<dbReference type="InterPro" id="IPR019138">
    <property type="entry name" value="De-etiolated_protein_1_Det1"/>
</dbReference>
<dbReference type="SMART" id="SM00173">
    <property type="entry name" value="RAS"/>
    <property type="match status" value="1"/>
</dbReference>
<proteinExistence type="predicted"/>
<name>A0ABR1BJZ6_NECAM</name>
<organism evidence="2 3">
    <name type="scientific">Necator americanus</name>
    <name type="common">Human hookworm</name>
    <dbReference type="NCBI Taxonomy" id="51031"/>
    <lineage>
        <taxon>Eukaryota</taxon>
        <taxon>Metazoa</taxon>
        <taxon>Ecdysozoa</taxon>
        <taxon>Nematoda</taxon>
        <taxon>Chromadorea</taxon>
        <taxon>Rhabditida</taxon>
        <taxon>Rhabditina</taxon>
        <taxon>Rhabditomorpha</taxon>
        <taxon>Strongyloidea</taxon>
        <taxon>Ancylostomatidae</taxon>
        <taxon>Bunostominae</taxon>
        <taxon>Necator</taxon>
    </lineage>
</organism>
<feature type="region of interest" description="Disordered" evidence="1">
    <location>
        <begin position="730"/>
        <end position="751"/>
    </location>
</feature>
<reference evidence="2 3" key="1">
    <citation type="submission" date="2023-08" db="EMBL/GenBank/DDBJ databases">
        <title>A Necator americanus chromosomal reference genome.</title>
        <authorList>
            <person name="Ilik V."/>
            <person name="Petrzelkova K.J."/>
            <person name="Pardy F."/>
            <person name="Fuh T."/>
            <person name="Niatou-Singa F.S."/>
            <person name="Gouil Q."/>
            <person name="Baker L."/>
            <person name="Ritchie M.E."/>
            <person name="Jex A.R."/>
            <person name="Gazzola D."/>
            <person name="Li H."/>
            <person name="Toshio Fujiwara R."/>
            <person name="Zhan B."/>
            <person name="Aroian R.V."/>
            <person name="Pafco B."/>
            <person name="Schwarz E.M."/>
        </authorList>
    </citation>
    <scope>NUCLEOTIDE SEQUENCE [LARGE SCALE GENOMIC DNA]</scope>
    <source>
        <strain evidence="2 3">Aroian</strain>
        <tissue evidence="2">Whole animal</tissue>
    </source>
</reference>
<dbReference type="PROSITE" id="PS51421">
    <property type="entry name" value="RAS"/>
    <property type="match status" value="1"/>
</dbReference>
<evidence type="ECO:0008006" key="4">
    <source>
        <dbReference type="Google" id="ProtNLM"/>
    </source>
</evidence>
<dbReference type="Pfam" id="PF00071">
    <property type="entry name" value="Ras"/>
    <property type="match status" value="1"/>
</dbReference>
<evidence type="ECO:0000256" key="1">
    <source>
        <dbReference type="SAM" id="MobiDB-lite"/>
    </source>
</evidence>
<dbReference type="SMART" id="SM00175">
    <property type="entry name" value="RAB"/>
    <property type="match status" value="1"/>
</dbReference>
<feature type="region of interest" description="Disordered" evidence="1">
    <location>
        <begin position="1"/>
        <end position="22"/>
    </location>
</feature>
<gene>
    <name evidence="2" type="primary">Necator_chrI.g264</name>
    <name evidence="2" type="ORF">RB195_004143</name>
</gene>
<comment type="caution">
    <text evidence="2">The sequence shown here is derived from an EMBL/GenBank/DDBJ whole genome shotgun (WGS) entry which is preliminary data.</text>
</comment>
<accession>A0ABR1BJZ6</accession>
<dbReference type="Proteomes" id="UP001303046">
    <property type="component" value="Unassembled WGS sequence"/>
</dbReference>
<keyword evidence="3" id="KW-1185">Reference proteome</keyword>
<evidence type="ECO:0000313" key="2">
    <source>
        <dbReference type="EMBL" id="KAK6725645.1"/>
    </source>
</evidence>
<protein>
    <recommendedName>
        <fullName evidence="4">GTP-binding domain protein</fullName>
    </recommendedName>
</protein>